<gene>
    <name evidence="3" type="primary">CENPBD1_13</name>
    <name evidence="3" type="ORF">E2C01_085269</name>
</gene>
<comment type="subcellular location">
    <subcellularLocation>
        <location evidence="1">Nucleus</location>
    </subcellularLocation>
</comment>
<reference evidence="3 4" key="1">
    <citation type="submission" date="2019-05" db="EMBL/GenBank/DDBJ databases">
        <title>Another draft genome of Portunus trituberculatus and its Hox gene families provides insights of decapod evolution.</title>
        <authorList>
            <person name="Jeong J.-H."/>
            <person name="Song I."/>
            <person name="Kim S."/>
            <person name="Choi T."/>
            <person name="Kim D."/>
            <person name="Ryu S."/>
            <person name="Kim W."/>
        </authorList>
    </citation>
    <scope>NUCLEOTIDE SEQUENCE [LARGE SCALE GENOMIC DNA]</scope>
    <source>
        <tissue evidence="3">Muscle</tissue>
    </source>
</reference>
<evidence type="ECO:0000313" key="3">
    <source>
        <dbReference type="EMBL" id="MPC90292.1"/>
    </source>
</evidence>
<dbReference type="InterPro" id="IPR009057">
    <property type="entry name" value="Homeodomain-like_sf"/>
</dbReference>
<dbReference type="Proteomes" id="UP000324222">
    <property type="component" value="Unassembled WGS sequence"/>
</dbReference>
<dbReference type="Pfam" id="PF04218">
    <property type="entry name" value="CENP-B_N"/>
    <property type="match status" value="1"/>
</dbReference>
<dbReference type="GO" id="GO:0005634">
    <property type="term" value="C:nucleus"/>
    <property type="evidence" value="ECO:0007669"/>
    <property type="project" value="UniProtKB-SubCell"/>
</dbReference>
<proteinExistence type="predicted"/>
<dbReference type="AlphaFoldDB" id="A0A5B7J269"/>
<evidence type="ECO:0000256" key="1">
    <source>
        <dbReference type="ARBA" id="ARBA00004123"/>
    </source>
</evidence>
<evidence type="ECO:0000259" key="2">
    <source>
        <dbReference type="Pfam" id="PF04218"/>
    </source>
</evidence>
<feature type="domain" description="HTH psq-type" evidence="2">
    <location>
        <begin position="18"/>
        <end position="66"/>
    </location>
</feature>
<comment type="caution">
    <text evidence="3">The sequence shown here is derived from an EMBL/GenBank/DDBJ whole genome shotgun (WGS) entry which is preliminary data.</text>
</comment>
<dbReference type="GO" id="GO:0003677">
    <property type="term" value="F:DNA binding"/>
    <property type="evidence" value="ECO:0007669"/>
    <property type="project" value="UniProtKB-KW"/>
</dbReference>
<organism evidence="3 4">
    <name type="scientific">Portunus trituberculatus</name>
    <name type="common">Swimming crab</name>
    <name type="synonym">Neptunus trituberculatus</name>
    <dbReference type="NCBI Taxonomy" id="210409"/>
    <lineage>
        <taxon>Eukaryota</taxon>
        <taxon>Metazoa</taxon>
        <taxon>Ecdysozoa</taxon>
        <taxon>Arthropoda</taxon>
        <taxon>Crustacea</taxon>
        <taxon>Multicrustacea</taxon>
        <taxon>Malacostraca</taxon>
        <taxon>Eumalacostraca</taxon>
        <taxon>Eucarida</taxon>
        <taxon>Decapoda</taxon>
        <taxon>Pleocyemata</taxon>
        <taxon>Brachyura</taxon>
        <taxon>Eubrachyura</taxon>
        <taxon>Portunoidea</taxon>
        <taxon>Portunidae</taxon>
        <taxon>Portuninae</taxon>
        <taxon>Portunus</taxon>
    </lineage>
</organism>
<accession>A0A5B7J269</accession>
<sequence>MPPKWPTTSPAMLPSIAKKTRKSLTHKVKLDIIHRHERGEKTNSIAHHHGLTPSSVSTIFKSADSIKKAGETVSSLQAKRTTQTRDSAMNEMESLVEKWYISFVCSTMVCHLFTFHRLPVSVFPTPLSLPSLI</sequence>
<dbReference type="EMBL" id="VSRR010083879">
    <property type="protein sequence ID" value="MPC90292.1"/>
    <property type="molecule type" value="Genomic_DNA"/>
</dbReference>
<protein>
    <submittedName>
        <fullName evidence="3">CENPB DNA-binding domain-containing protein 1</fullName>
    </submittedName>
</protein>
<dbReference type="InterPro" id="IPR007889">
    <property type="entry name" value="HTH_Psq"/>
</dbReference>
<name>A0A5B7J269_PORTR</name>
<keyword evidence="4" id="KW-1185">Reference proteome</keyword>
<dbReference type="Gene3D" id="1.10.10.60">
    <property type="entry name" value="Homeodomain-like"/>
    <property type="match status" value="1"/>
</dbReference>
<dbReference type="SUPFAM" id="SSF46689">
    <property type="entry name" value="Homeodomain-like"/>
    <property type="match status" value="1"/>
</dbReference>
<keyword evidence="3" id="KW-0238">DNA-binding</keyword>
<evidence type="ECO:0000313" key="4">
    <source>
        <dbReference type="Proteomes" id="UP000324222"/>
    </source>
</evidence>